<dbReference type="RefSeq" id="XP_008284839.1">
    <property type="nucleotide sequence ID" value="XM_008286617.1"/>
</dbReference>
<organism evidence="6">
    <name type="scientific">Stegastes partitus</name>
    <name type="common">bicolor damselfish</name>
    <dbReference type="NCBI Taxonomy" id="144197"/>
    <lineage>
        <taxon>Eukaryota</taxon>
        <taxon>Metazoa</taxon>
        <taxon>Chordata</taxon>
        <taxon>Craniata</taxon>
        <taxon>Vertebrata</taxon>
        <taxon>Euteleostomi</taxon>
        <taxon>Actinopterygii</taxon>
        <taxon>Neopterygii</taxon>
        <taxon>Teleostei</taxon>
        <taxon>Neoteleostei</taxon>
        <taxon>Acanthomorphata</taxon>
        <taxon>Ovalentaria</taxon>
        <taxon>Pomacentridae</taxon>
        <taxon>Stegastes</taxon>
    </lineage>
</organism>
<gene>
    <name evidence="8" type="primary">ccl28</name>
</gene>
<accession>A0A3B4ZTD3</accession>
<protein>
    <recommendedName>
        <fullName evidence="4">C-C motif chemokine</fullName>
    </recommendedName>
</protein>
<dbReference type="AlphaFoldDB" id="A0A3B4ZTD3"/>
<evidence type="ECO:0000256" key="3">
    <source>
        <dbReference type="ARBA" id="ARBA00023157"/>
    </source>
</evidence>
<dbReference type="InterPro" id="IPR000827">
    <property type="entry name" value="Chemokine_CC_CS"/>
</dbReference>
<dbReference type="GeneTree" id="ENSGT01030000234769"/>
<comment type="subcellular location">
    <subcellularLocation>
        <location evidence="4">Secreted</location>
    </subcellularLocation>
</comment>
<comment type="similarity">
    <text evidence="1 4">Belongs to the intercrine beta (chemokine CC) family.</text>
</comment>
<dbReference type="PROSITE" id="PS00472">
    <property type="entry name" value="SMALL_CYTOKINES_CC"/>
    <property type="match status" value="1"/>
</dbReference>
<dbReference type="GO" id="GO:0005615">
    <property type="term" value="C:extracellular space"/>
    <property type="evidence" value="ECO:0007669"/>
    <property type="project" value="UniProtKB-KW"/>
</dbReference>
<proteinExistence type="inferred from homology"/>
<keyword evidence="3" id="KW-1015">Disulfide bond</keyword>
<evidence type="ECO:0000259" key="5">
    <source>
        <dbReference type="Pfam" id="PF00048"/>
    </source>
</evidence>
<dbReference type="Pfam" id="PF00048">
    <property type="entry name" value="IL8"/>
    <property type="match status" value="1"/>
</dbReference>
<feature type="chain" id="PRO_5044515700" description="C-C motif chemokine" evidence="4">
    <location>
        <begin position="23"/>
        <end position="97"/>
    </location>
</feature>
<evidence type="ECO:0000256" key="1">
    <source>
        <dbReference type="ARBA" id="ARBA00010868"/>
    </source>
</evidence>
<dbReference type="GO" id="GO:0006955">
    <property type="term" value="P:immune response"/>
    <property type="evidence" value="ECO:0007669"/>
    <property type="project" value="InterPro"/>
</dbReference>
<evidence type="ECO:0000256" key="2">
    <source>
        <dbReference type="ARBA" id="ARBA00022514"/>
    </source>
</evidence>
<feature type="domain" description="Chemokine interleukin-8-like" evidence="5">
    <location>
        <begin position="25"/>
        <end position="82"/>
    </location>
</feature>
<dbReference type="CTD" id="20301"/>
<keyword evidence="2 4" id="KW-0202">Cytokine</keyword>
<dbReference type="GeneID" id="103360730"/>
<evidence type="ECO:0000313" key="7">
    <source>
        <dbReference type="Proteomes" id="UP000694891"/>
    </source>
</evidence>
<evidence type="ECO:0000256" key="4">
    <source>
        <dbReference type="RuleBase" id="RU361150"/>
    </source>
</evidence>
<reference evidence="8" key="2">
    <citation type="submission" date="2025-04" db="UniProtKB">
        <authorList>
            <consortium name="RefSeq"/>
        </authorList>
    </citation>
    <scope>IDENTIFICATION</scope>
</reference>
<keyword evidence="4" id="KW-0964">Secreted</keyword>
<reference evidence="6" key="1">
    <citation type="submission" date="2023-09" db="UniProtKB">
        <authorList>
            <consortium name="Ensembl"/>
        </authorList>
    </citation>
    <scope>IDENTIFICATION</scope>
</reference>
<keyword evidence="7" id="KW-1185">Reference proteome</keyword>
<dbReference type="InterPro" id="IPR036048">
    <property type="entry name" value="Interleukin_8-like_sf"/>
</dbReference>
<dbReference type="SUPFAM" id="SSF54117">
    <property type="entry name" value="Interleukin 8-like chemokines"/>
    <property type="match status" value="1"/>
</dbReference>
<dbReference type="Ensembl" id="ENSSPAT00000012364.1">
    <property type="protein sequence ID" value="ENSSPAP00000012158.1"/>
    <property type="gene ID" value="ENSSPAG00000009237.1"/>
</dbReference>
<dbReference type="Gene3D" id="2.40.50.40">
    <property type="match status" value="1"/>
</dbReference>
<dbReference type="Proteomes" id="UP000694891">
    <property type="component" value="Unplaced"/>
</dbReference>
<dbReference type="GO" id="GO:0008009">
    <property type="term" value="F:chemokine activity"/>
    <property type="evidence" value="ECO:0007669"/>
    <property type="project" value="InterPro"/>
</dbReference>
<keyword evidence="4" id="KW-0732">Signal</keyword>
<evidence type="ECO:0000313" key="6">
    <source>
        <dbReference type="Ensembl" id="ENSSPAP00000012158.1"/>
    </source>
</evidence>
<evidence type="ECO:0000313" key="8">
    <source>
        <dbReference type="RefSeq" id="XP_008284839.1"/>
    </source>
</evidence>
<keyword evidence="4" id="KW-0145">Chemotaxis</keyword>
<name>A0A3B4ZTD3_9TELE</name>
<sequence>MDLKVVLVVVCLYALAITFTEGIPKCCIKTKKDVSRRTMMKVYNFEMQSASGACDIAALVLYVRDRRNPVCAHPKLKTTMMLVWHRMKHNRNQKSVN</sequence>
<feature type="signal peptide" evidence="4">
    <location>
        <begin position="1"/>
        <end position="22"/>
    </location>
</feature>
<dbReference type="OrthoDB" id="8905061at2759"/>
<dbReference type="InterPro" id="IPR001811">
    <property type="entry name" value="Chemokine_IL8-like_dom"/>
</dbReference>